<protein>
    <submittedName>
        <fullName evidence="7">Cell cycle protein</fullName>
    </submittedName>
</protein>
<feature type="transmembrane region" description="Helical" evidence="6">
    <location>
        <begin position="360"/>
        <end position="378"/>
    </location>
</feature>
<keyword evidence="5 6" id="KW-0472">Membrane</keyword>
<keyword evidence="3" id="KW-0133">Cell shape</keyword>
<dbReference type="Proteomes" id="UP000005636">
    <property type="component" value="Chromosome"/>
</dbReference>
<dbReference type="PANTHER" id="PTHR30474:SF1">
    <property type="entry name" value="PEPTIDOGLYCAN GLYCOSYLTRANSFERASE MRDB"/>
    <property type="match status" value="1"/>
</dbReference>
<feature type="transmembrane region" description="Helical" evidence="6">
    <location>
        <begin position="398"/>
        <end position="418"/>
    </location>
</feature>
<sequence length="431" mass="48567">MHASLLPSDSFMLAAVFPTLQNRRDSLIWYMAHLNGEDRSMDHDRFSKSKLDYHMLFLLFLMAVVSAIAIHSAEPMLPEKLQNVNFASKQLQWYAIGAVVIALTMIIDYDRLFQIAWYLYGFGMLLLLGLELNVPGSVTIKGATSWYHLPGGNFQPSELMKIFMIIVLSRIIVNHREKYPEPTISDDFKLLGKIALTVLPPLILLAKQPDMGMSMVFMAITATLVLVSGIRWRIIFGIVLSGVTMVAVVVFIFFYFPDFFHKYIIKEDYQLNRFYGWLAPYEYSNEQGFQLIRSLMAIGSGELYGKGLGNLQVYLPEAHTDFVFGVISEQFGFVGSSIVVSLFFLLIYRMIHIALESNDLYGSYLCAGVAGMITFQVFQNIGMTIGLLPITGLPLPFISYGGSSLATYMLAIGLVLNVHSRTRKFMFASDE</sequence>
<reference evidence="7 8" key="1">
    <citation type="submission" date="2011-11" db="EMBL/GenBank/DDBJ databases">
        <title>Complete genome sequence of thermophilic Geobacillus thermoleovorans CCB_US3_UF5.</title>
        <authorList>
            <person name="Muhd Sakaff M.K.L."/>
            <person name="Abdul Rahman A.Y."/>
            <person name="Saito J.A."/>
            <person name="Hou S."/>
            <person name="Alam M."/>
        </authorList>
    </citation>
    <scope>NUCLEOTIDE SEQUENCE [LARGE SCALE GENOMIC DNA]</scope>
    <source>
        <strain evidence="7 8">CCB_US3_UF5</strain>
    </source>
</reference>
<organism evidence="7 8">
    <name type="scientific">Geobacillus thermoleovorans CCB_US3_UF5</name>
    <dbReference type="NCBI Taxonomy" id="1111068"/>
    <lineage>
        <taxon>Bacteria</taxon>
        <taxon>Bacillati</taxon>
        <taxon>Bacillota</taxon>
        <taxon>Bacilli</taxon>
        <taxon>Bacillales</taxon>
        <taxon>Anoxybacillaceae</taxon>
        <taxon>Geobacillus</taxon>
        <taxon>Geobacillus thermoleovorans group</taxon>
    </lineage>
</organism>
<evidence type="ECO:0000313" key="7">
    <source>
        <dbReference type="EMBL" id="AEV18310.1"/>
    </source>
</evidence>
<keyword evidence="4 6" id="KW-1133">Transmembrane helix</keyword>
<evidence type="ECO:0000256" key="2">
    <source>
        <dbReference type="ARBA" id="ARBA00022692"/>
    </source>
</evidence>
<feature type="transmembrane region" description="Helical" evidence="6">
    <location>
        <begin position="51"/>
        <end position="71"/>
    </location>
</feature>
<feature type="transmembrane region" description="Helical" evidence="6">
    <location>
        <begin position="331"/>
        <end position="348"/>
    </location>
</feature>
<evidence type="ECO:0000256" key="1">
    <source>
        <dbReference type="ARBA" id="ARBA00004141"/>
    </source>
</evidence>
<accession>A0ABN3ZWG6</accession>
<feature type="transmembrane region" description="Helical" evidence="6">
    <location>
        <begin position="116"/>
        <end position="134"/>
    </location>
</feature>
<keyword evidence="2 6" id="KW-0812">Transmembrane</keyword>
<feature type="transmembrane region" description="Helical" evidence="6">
    <location>
        <begin position="234"/>
        <end position="256"/>
    </location>
</feature>
<keyword evidence="8" id="KW-1185">Reference proteome</keyword>
<proteinExistence type="predicted"/>
<feature type="transmembrane region" description="Helical" evidence="6">
    <location>
        <begin position="211"/>
        <end position="227"/>
    </location>
</feature>
<evidence type="ECO:0000256" key="4">
    <source>
        <dbReference type="ARBA" id="ARBA00022989"/>
    </source>
</evidence>
<evidence type="ECO:0000313" key="8">
    <source>
        <dbReference type="Proteomes" id="UP000005636"/>
    </source>
</evidence>
<feature type="transmembrane region" description="Helical" evidence="6">
    <location>
        <begin position="91"/>
        <end position="109"/>
    </location>
</feature>
<evidence type="ECO:0000256" key="3">
    <source>
        <dbReference type="ARBA" id="ARBA00022960"/>
    </source>
</evidence>
<gene>
    <name evidence="7" type="ORF">GTCCBUS3UF5_9910</name>
</gene>
<comment type="subcellular location">
    <subcellularLocation>
        <location evidence="1">Membrane</location>
        <topology evidence="1">Multi-pass membrane protein</topology>
    </subcellularLocation>
</comment>
<evidence type="ECO:0000256" key="5">
    <source>
        <dbReference type="ARBA" id="ARBA00023136"/>
    </source>
</evidence>
<evidence type="ECO:0000256" key="6">
    <source>
        <dbReference type="SAM" id="Phobius"/>
    </source>
</evidence>
<dbReference type="PANTHER" id="PTHR30474">
    <property type="entry name" value="CELL CYCLE PROTEIN"/>
    <property type="match status" value="1"/>
</dbReference>
<dbReference type="PROSITE" id="PS00428">
    <property type="entry name" value="FTSW_RODA_SPOVE"/>
    <property type="match status" value="1"/>
</dbReference>
<dbReference type="EMBL" id="CP003125">
    <property type="protein sequence ID" value="AEV18310.1"/>
    <property type="molecule type" value="Genomic_DNA"/>
</dbReference>
<dbReference type="InterPro" id="IPR001182">
    <property type="entry name" value="FtsW/RodA"/>
</dbReference>
<dbReference type="InterPro" id="IPR018365">
    <property type="entry name" value="Cell_cycle_FtsW-rel_CS"/>
</dbReference>
<dbReference type="Pfam" id="PF01098">
    <property type="entry name" value="FTSW_RODA_SPOVE"/>
    <property type="match status" value="1"/>
</dbReference>
<name>A0ABN3ZWG6_GEOTH</name>